<evidence type="ECO:0000313" key="1">
    <source>
        <dbReference type="EMBL" id="EKU3568129.1"/>
    </source>
</evidence>
<proteinExistence type="predicted"/>
<accession>A0AAD2U1J2</accession>
<reference evidence="1" key="1">
    <citation type="submission" date="2023-06" db="EMBL/GenBank/DDBJ databases">
        <authorList>
            <consortium name="Clinical and Environmental Microbiology Branch: Whole genome sequencing antimicrobial resistance pathogens in the healthcare setting"/>
        </authorList>
    </citation>
    <scope>NUCLEOTIDE SEQUENCE</scope>
    <source>
        <strain evidence="1">2021GN-00227</strain>
    </source>
</reference>
<comment type="caution">
    <text evidence="1">The sequence shown here is derived from an EMBL/GenBank/DDBJ whole genome shotgun (WGS) entry which is preliminary data.</text>
</comment>
<name>A0AAD2U1J2_ACIBA</name>
<gene>
    <name evidence="1" type="ORF">MKP18_001514</name>
</gene>
<organism evidence="1">
    <name type="scientific">Acinetobacter baumannii</name>
    <dbReference type="NCBI Taxonomy" id="470"/>
    <lineage>
        <taxon>Bacteria</taxon>
        <taxon>Pseudomonadati</taxon>
        <taxon>Pseudomonadota</taxon>
        <taxon>Gammaproteobacteria</taxon>
        <taxon>Moraxellales</taxon>
        <taxon>Moraxellaceae</taxon>
        <taxon>Acinetobacter</taxon>
        <taxon>Acinetobacter calcoaceticus/baumannii complex</taxon>
    </lineage>
</organism>
<dbReference type="RefSeq" id="WP_005124722.1">
    <property type="nucleotide sequence ID" value="NZ_CABMHL010000001.1"/>
</dbReference>
<protein>
    <submittedName>
        <fullName evidence="1">Uncharacterized protein</fullName>
    </submittedName>
</protein>
<dbReference type="EMBL" id="ABFEVW030000008">
    <property type="protein sequence ID" value="EMN1071226.1"/>
    <property type="molecule type" value="Genomic_DNA"/>
</dbReference>
<sequence>MMQMDQTKALQVCEDILLDKKARNIQANILPSENIIIDRLLERKVDLQHAYSELYSKLGKYPLALRRFLELLVEVTSLHNPEEVIKSRAAQRKLNEINQQITIKSHELANLLESRSELINTTDFMTDTHFHIGNVIREASQNNRNFKAYLQDELKYLQGRFDFKYWPQLHELMRVIAEDARKAVPVAIDSITDAATQGERASLVDYFRALFEAIECNRQREYGFLPNDFKLTDITIATLANCALAREPEEMIDGLYVKNFRSRERKRIRSNS</sequence>
<dbReference type="EMBL" id="ABFEVW020000008">
    <property type="protein sequence ID" value="EKU3568129.1"/>
    <property type="molecule type" value="Genomic_DNA"/>
</dbReference>
<dbReference type="AlphaFoldDB" id="A0AAD2U1J2"/>